<evidence type="ECO:0000256" key="1">
    <source>
        <dbReference type="SAM" id="Phobius"/>
    </source>
</evidence>
<dbReference type="RefSeq" id="WP_255357426.1">
    <property type="nucleotide sequence ID" value="NZ_JALBWS010000015.1"/>
</dbReference>
<organism evidence="2 3">
    <name type="scientific">Rhodanobacter ginsenosidimutans</name>
    <dbReference type="NCBI Taxonomy" id="490571"/>
    <lineage>
        <taxon>Bacteria</taxon>
        <taxon>Pseudomonadati</taxon>
        <taxon>Pseudomonadota</taxon>
        <taxon>Gammaproteobacteria</taxon>
        <taxon>Lysobacterales</taxon>
        <taxon>Rhodanobacteraceae</taxon>
        <taxon>Rhodanobacter</taxon>
    </lineage>
</organism>
<protein>
    <recommendedName>
        <fullName evidence="4">DUF2970 domain-containing protein</fullName>
    </recommendedName>
</protein>
<name>A0ABW0JRI9_9GAMM</name>
<evidence type="ECO:0000313" key="2">
    <source>
        <dbReference type="EMBL" id="MFC5438728.1"/>
    </source>
</evidence>
<proteinExistence type="predicted"/>
<keyword evidence="1" id="KW-0812">Transmembrane</keyword>
<reference evidence="3" key="1">
    <citation type="journal article" date="2019" name="Int. J. Syst. Evol. Microbiol.">
        <title>The Global Catalogue of Microorganisms (GCM) 10K type strain sequencing project: providing services to taxonomists for standard genome sequencing and annotation.</title>
        <authorList>
            <consortium name="The Broad Institute Genomics Platform"/>
            <consortium name="The Broad Institute Genome Sequencing Center for Infectious Disease"/>
            <person name="Wu L."/>
            <person name="Ma J."/>
        </authorList>
    </citation>
    <scope>NUCLEOTIDE SEQUENCE [LARGE SCALE GENOMIC DNA]</scope>
    <source>
        <strain evidence="3">KACC 12822</strain>
    </source>
</reference>
<keyword evidence="1" id="KW-1133">Transmembrane helix</keyword>
<dbReference type="Proteomes" id="UP001596018">
    <property type="component" value="Unassembled WGS sequence"/>
</dbReference>
<accession>A0ABW0JRI9</accession>
<dbReference type="EMBL" id="JBHSMM010000001">
    <property type="protein sequence ID" value="MFC5438728.1"/>
    <property type="molecule type" value="Genomic_DNA"/>
</dbReference>
<sequence length="40" mass="4647">MSEHQQDDESRKGVNRTVKILLVIVLVFFALSFVQILLMK</sequence>
<keyword evidence="3" id="KW-1185">Reference proteome</keyword>
<keyword evidence="1" id="KW-0472">Membrane</keyword>
<evidence type="ECO:0008006" key="4">
    <source>
        <dbReference type="Google" id="ProtNLM"/>
    </source>
</evidence>
<evidence type="ECO:0000313" key="3">
    <source>
        <dbReference type="Proteomes" id="UP001596018"/>
    </source>
</evidence>
<comment type="caution">
    <text evidence="2">The sequence shown here is derived from an EMBL/GenBank/DDBJ whole genome shotgun (WGS) entry which is preliminary data.</text>
</comment>
<gene>
    <name evidence="2" type="ORF">ACFPK0_01730</name>
</gene>
<feature type="transmembrane region" description="Helical" evidence="1">
    <location>
        <begin position="20"/>
        <end position="38"/>
    </location>
</feature>